<evidence type="ECO:0000259" key="2">
    <source>
        <dbReference type="PROSITE" id="PS50086"/>
    </source>
</evidence>
<protein>
    <submittedName>
        <fullName evidence="3">TBC domain protein, putative</fullName>
    </submittedName>
</protein>
<dbReference type="PANTHER" id="PTHR22957:SF27">
    <property type="entry name" value="TBC1 DOMAIN FAMILY MEMBER 13"/>
    <property type="match status" value="1"/>
</dbReference>
<organism evidence="3 4">
    <name type="scientific">Plasmodium gaboni</name>
    <dbReference type="NCBI Taxonomy" id="647221"/>
    <lineage>
        <taxon>Eukaryota</taxon>
        <taxon>Sar</taxon>
        <taxon>Alveolata</taxon>
        <taxon>Apicomplexa</taxon>
        <taxon>Aconoidasida</taxon>
        <taxon>Haemosporida</taxon>
        <taxon>Plasmodiidae</taxon>
        <taxon>Plasmodium</taxon>
        <taxon>Plasmodium (Laverania)</taxon>
    </lineage>
</organism>
<proteinExistence type="predicted"/>
<dbReference type="PANTHER" id="PTHR22957">
    <property type="entry name" value="TBC1 DOMAIN FAMILY MEMBER GTPASE-ACTIVATING PROTEIN"/>
    <property type="match status" value="1"/>
</dbReference>
<dbReference type="Proteomes" id="UP000831156">
    <property type="component" value="Chromosome 13"/>
</dbReference>
<dbReference type="InterPro" id="IPR035969">
    <property type="entry name" value="Rab-GAP_TBC_sf"/>
</dbReference>
<feature type="domain" description="Rab-GAP TBC" evidence="2">
    <location>
        <begin position="55"/>
        <end position="536"/>
    </location>
</feature>
<dbReference type="Pfam" id="PF00566">
    <property type="entry name" value="RabGAP-TBC"/>
    <property type="match status" value="1"/>
</dbReference>
<keyword evidence="4" id="KW-1185">Reference proteome</keyword>
<dbReference type="PROSITE" id="PS50086">
    <property type="entry name" value="TBC_RABGAP"/>
    <property type="match status" value="1"/>
</dbReference>
<name>A0ABY1URS6_9APIC</name>
<evidence type="ECO:0000313" key="3">
    <source>
        <dbReference type="EMBL" id="SOV17425.1"/>
    </source>
</evidence>
<dbReference type="InterPro" id="IPR000195">
    <property type="entry name" value="Rab-GAP-TBC_dom"/>
</dbReference>
<gene>
    <name evidence="3" type="ORF">PGABG01_1318300</name>
</gene>
<sequence>MEYKLEFLSYLLIFKKKNEKISKFDEQIKTCINIFEKPIINENDLKYLFERNILDINPGVRSMCWKLALKHLSLDSNKWNTELIEKKKLYEEYIKSFVINPYYSCVDNKKKEFVKEKENKTKDKNIKDEYIEYNIHRNKTHYNKDDSLLKLQNENNNKHMDYLEDENYSSMDDECSEDNWLHSELFSQINKDTFRTRPELSFFNLNPQQTINSNIKILNSLISTETFYEEEQKEKKNNNLEDIEGEHIPYLVNINNVNNFNNNETIKFYNKIIENKNDTHDKKVERSQLKNDKKENSSDNKSKCVDDDKNVYVDKDKNIYVDKDKNICDNNDKHIYVNNDKNIYDNNDKSTYIHNNLPNEETKSNKNLFPQQYKNKNVYKNDRHTFSEVCDIIKPKRHYDLLCRILFIYAKIHPYVKYVQGMNEILAPLYFIIFNDPLCNCSLQGEADTFFCFLELMQRQKDVFCEGLDNTDDGINGKLKKFSLLLKIKEYEIWKKLYILKIETQYYALKWILLLLTQEFDMADTIILYDHFIINNNENFILYICLVICSKLKNSLLCGNFTVNLKLLQNIPPFDPYDIINEAKYLMNSDIKNNINITDIYNEYISQKKRNNALQNIKYDESSLEVLNEIQTTSDQNDSTLNRTANLISNIKNKFIVQNIKNYITKKKIDLTKRFDENIDEE</sequence>
<dbReference type="SUPFAM" id="SSF47923">
    <property type="entry name" value="Ypt/Rab-GAP domain of gyp1p"/>
    <property type="match status" value="3"/>
</dbReference>
<evidence type="ECO:0000256" key="1">
    <source>
        <dbReference type="SAM" id="MobiDB-lite"/>
    </source>
</evidence>
<dbReference type="SMART" id="SM00164">
    <property type="entry name" value="TBC"/>
    <property type="match status" value="1"/>
</dbReference>
<feature type="region of interest" description="Disordered" evidence="1">
    <location>
        <begin position="282"/>
        <end position="303"/>
    </location>
</feature>
<dbReference type="Gene3D" id="1.10.8.270">
    <property type="entry name" value="putative rabgap domain of human tbc1 domain family member 14 like domains"/>
    <property type="match status" value="1"/>
</dbReference>
<dbReference type="Gene3D" id="1.10.472.80">
    <property type="entry name" value="Ypt/Rab-GAP domain of gyp1p, domain 3"/>
    <property type="match status" value="1"/>
</dbReference>
<reference evidence="3" key="1">
    <citation type="submission" date="2016-09" db="EMBL/GenBank/DDBJ databases">
        <authorList>
            <consortium name="Pathogen Informatics"/>
            <person name="Sun Q."/>
            <person name="Inoue M."/>
        </authorList>
    </citation>
    <scope>NUCLEOTIDE SEQUENCE</scope>
</reference>
<accession>A0ABY1URS6</accession>
<dbReference type="EMBL" id="LT969436">
    <property type="protein sequence ID" value="SOV17425.1"/>
    <property type="molecule type" value="Genomic_DNA"/>
</dbReference>
<evidence type="ECO:0000313" key="4">
    <source>
        <dbReference type="Proteomes" id="UP000831156"/>
    </source>
</evidence>